<dbReference type="RefSeq" id="WP_150863816.1">
    <property type="nucleotide sequence ID" value="NZ_VYXP01000004.1"/>
</dbReference>
<evidence type="ECO:0000256" key="5">
    <source>
        <dbReference type="ARBA" id="ARBA00023136"/>
    </source>
</evidence>
<keyword evidence="5 9" id="KW-0472">Membrane</keyword>
<dbReference type="PANTHER" id="PTHR38035:SF1">
    <property type="entry name" value="ANCILLARY SECYEG TRANSLOCON SUBUNIT"/>
    <property type="match status" value="1"/>
</dbReference>
<evidence type="ECO:0000313" key="11">
    <source>
        <dbReference type="EMBL" id="KAA9132026.1"/>
    </source>
</evidence>
<comment type="subcellular location">
    <subcellularLocation>
        <location evidence="1">Cell membrane</location>
        <topology evidence="1">Single-pass type II membrane protein</topology>
    </subcellularLocation>
</comment>
<keyword evidence="12" id="KW-1185">Reference proteome</keyword>
<evidence type="ECO:0000256" key="8">
    <source>
        <dbReference type="ARBA" id="ARBA00024235"/>
    </source>
</evidence>
<keyword evidence="6" id="KW-0143">Chaperone</keyword>
<evidence type="ECO:0000256" key="4">
    <source>
        <dbReference type="ARBA" id="ARBA00022989"/>
    </source>
</evidence>
<feature type="transmembrane region" description="Helical" evidence="9">
    <location>
        <begin position="22"/>
        <end position="39"/>
    </location>
</feature>
<dbReference type="EMBL" id="VYXP01000004">
    <property type="protein sequence ID" value="KAA9132026.1"/>
    <property type="molecule type" value="Genomic_DNA"/>
</dbReference>
<proteinExistence type="inferred from homology"/>
<comment type="caution">
    <text evidence="11">The sequence shown here is derived from an EMBL/GenBank/DDBJ whole genome shotgun (WGS) entry which is preliminary data.</text>
</comment>
<gene>
    <name evidence="11" type="ORF">F3N42_07600</name>
</gene>
<feature type="domain" description="Ancillary SecYEG translocon subunit/Cell division coordinator CpoB TPR" evidence="10">
    <location>
        <begin position="15"/>
        <end position="209"/>
    </location>
</feature>
<dbReference type="InterPro" id="IPR011990">
    <property type="entry name" value="TPR-like_helical_dom_sf"/>
</dbReference>
<organism evidence="11 12">
    <name type="scientific">Marinihelvus fidelis</name>
    <dbReference type="NCBI Taxonomy" id="2613842"/>
    <lineage>
        <taxon>Bacteria</taxon>
        <taxon>Pseudomonadati</taxon>
        <taxon>Pseudomonadota</taxon>
        <taxon>Gammaproteobacteria</taxon>
        <taxon>Chromatiales</taxon>
        <taxon>Wenzhouxiangellaceae</taxon>
        <taxon>Marinihelvus</taxon>
    </lineage>
</organism>
<accession>A0A5N0TDV6</accession>
<evidence type="ECO:0000256" key="9">
    <source>
        <dbReference type="SAM" id="Phobius"/>
    </source>
</evidence>
<dbReference type="AlphaFoldDB" id="A0A5N0TDV6"/>
<name>A0A5N0TDV6_9GAMM</name>
<dbReference type="Gene3D" id="1.25.40.10">
    <property type="entry name" value="Tetratricopeptide repeat domain"/>
    <property type="match status" value="1"/>
</dbReference>
<evidence type="ECO:0000256" key="6">
    <source>
        <dbReference type="ARBA" id="ARBA00023186"/>
    </source>
</evidence>
<protein>
    <recommendedName>
        <fullName evidence="8">Ancillary SecYEG translocon subunit</fullName>
    </recommendedName>
</protein>
<evidence type="ECO:0000256" key="2">
    <source>
        <dbReference type="ARBA" id="ARBA00022475"/>
    </source>
</evidence>
<evidence type="ECO:0000256" key="3">
    <source>
        <dbReference type="ARBA" id="ARBA00022692"/>
    </source>
</evidence>
<evidence type="ECO:0000256" key="1">
    <source>
        <dbReference type="ARBA" id="ARBA00004401"/>
    </source>
</evidence>
<dbReference type="SUPFAM" id="SSF48452">
    <property type="entry name" value="TPR-like"/>
    <property type="match status" value="1"/>
</dbReference>
<dbReference type="InterPro" id="IPR018704">
    <property type="entry name" value="SecYEG/CpoB_TPR"/>
</dbReference>
<keyword evidence="3 9" id="KW-0812">Transmembrane</keyword>
<dbReference type="PIRSF" id="PIRSF006170">
    <property type="entry name" value="YfgM"/>
    <property type="match status" value="1"/>
</dbReference>
<comment type="similarity">
    <text evidence="7">Belongs to the YfgM family.</text>
</comment>
<dbReference type="Pfam" id="PF09976">
    <property type="entry name" value="TPR_21"/>
    <property type="match status" value="1"/>
</dbReference>
<dbReference type="InterPro" id="IPR026039">
    <property type="entry name" value="YfgM"/>
</dbReference>
<sequence>MVEVYDSVEQSERVKGWLRENGGAIIMGLVLAFGGLFGFKQWQVWDQNKSQRASAEYEVLLEELAEERLDPAVANFETLKADHAGSAYTHLAALSMARARVESGQGELAVSLLESVMKSGEPAPLREIARERLARLKIDLGDAEAALALIDAALTETGFESRYAEIRGDALAALGRNADAIAAYTEALERQETGIGFRPLLEMKRDALEADAGMES</sequence>
<evidence type="ECO:0000313" key="12">
    <source>
        <dbReference type="Proteomes" id="UP000325372"/>
    </source>
</evidence>
<dbReference type="PANTHER" id="PTHR38035">
    <property type="entry name" value="UPF0070 PROTEIN YFGM"/>
    <property type="match status" value="1"/>
</dbReference>
<evidence type="ECO:0000259" key="10">
    <source>
        <dbReference type="Pfam" id="PF09976"/>
    </source>
</evidence>
<keyword evidence="4 9" id="KW-1133">Transmembrane helix</keyword>
<keyword evidence="2" id="KW-1003">Cell membrane</keyword>
<dbReference type="GO" id="GO:0044877">
    <property type="term" value="F:protein-containing complex binding"/>
    <property type="evidence" value="ECO:0007669"/>
    <property type="project" value="InterPro"/>
</dbReference>
<dbReference type="GO" id="GO:0005886">
    <property type="term" value="C:plasma membrane"/>
    <property type="evidence" value="ECO:0007669"/>
    <property type="project" value="UniProtKB-SubCell"/>
</dbReference>
<dbReference type="Proteomes" id="UP000325372">
    <property type="component" value="Unassembled WGS sequence"/>
</dbReference>
<reference evidence="11 12" key="1">
    <citation type="submission" date="2019-09" db="EMBL/GenBank/DDBJ databases">
        <title>Wenzhouxiangella sp. Genome sequencing and assembly.</title>
        <authorList>
            <person name="Zhang R."/>
        </authorList>
    </citation>
    <scope>NUCLEOTIDE SEQUENCE [LARGE SCALE GENOMIC DNA]</scope>
    <source>
        <strain evidence="11 12">W260</strain>
    </source>
</reference>
<evidence type="ECO:0000256" key="7">
    <source>
        <dbReference type="ARBA" id="ARBA00024197"/>
    </source>
</evidence>